<sequence>MHKTILPILLAFFELVASRFVVADVNILRQQHAQEMNRIGYCMQVYGNATCTNYLPSSSSYGRPSYDSPSDSSSYTPLSPEELAKINNWLRLNEARTPKHCTPVADRMQRCWEGNYHPMPTDSKHPTIRPLVKLYTLDANGNIQGHELEYSRQTNKLLWTTFYRDGKPNPKDSAAYNFYDAPVGQVSITKISRSGGWSGKQRITETAASQVQGLSELGLKSMNLRDTMHPDDYRQLLKAEQHIRQLEDEFKRKGIETSTDESV</sequence>
<evidence type="ECO:0000313" key="1">
    <source>
        <dbReference type="EMBL" id="EIG27383.1"/>
    </source>
</evidence>
<comment type="caution">
    <text evidence="1">The sequence shown here is derived from an EMBL/GenBank/DDBJ whole genome shotgun (WGS) entry which is preliminary data.</text>
</comment>
<evidence type="ECO:0000313" key="2">
    <source>
        <dbReference type="Proteomes" id="UP000004473"/>
    </source>
</evidence>
<accession>I2NNH2</accession>
<name>I2NNH2_NEISI</name>
<dbReference type="AlphaFoldDB" id="I2NNH2"/>
<dbReference type="PATRIC" id="fig|1095748.3.peg.1781"/>
<protein>
    <submittedName>
        <fullName evidence="1">Uncharacterized protein</fullName>
    </submittedName>
</protein>
<organism evidence="1 2">
    <name type="scientific">Neisseria sicca VK64</name>
    <dbReference type="NCBI Taxonomy" id="1095748"/>
    <lineage>
        <taxon>Bacteria</taxon>
        <taxon>Pseudomonadati</taxon>
        <taxon>Pseudomonadota</taxon>
        <taxon>Betaproteobacteria</taxon>
        <taxon>Neisseriales</taxon>
        <taxon>Neisseriaceae</taxon>
        <taxon>Neisseria</taxon>
    </lineage>
</organism>
<gene>
    <name evidence="1" type="ORF">HMPREF1051_1426</name>
</gene>
<dbReference type="RefSeq" id="WP_003766923.1">
    <property type="nucleotide sequence ID" value="NZ_AJMT01000136.1"/>
</dbReference>
<dbReference type="EMBL" id="AJMT01000136">
    <property type="protein sequence ID" value="EIG27383.1"/>
    <property type="molecule type" value="Genomic_DNA"/>
</dbReference>
<reference evidence="1 2" key="1">
    <citation type="submission" date="2012-04" db="EMBL/GenBank/DDBJ databases">
        <authorList>
            <person name="Harkins D.M."/>
            <person name="Madupu R."/>
            <person name="Durkin A.S."/>
            <person name="Torralba M."/>
            <person name="Methe B."/>
            <person name="Sutton G.G."/>
            <person name="Nelson K.E."/>
        </authorList>
    </citation>
    <scope>NUCLEOTIDE SEQUENCE [LARGE SCALE GENOMIC DNA]</scope>
    <source>
        <strain evidence="1 2">VK64</strain>
    </source>
</reference>
<dbReference type="Proteomes" id="UP000004473">
    <property type="component" value="Unassembled WGS sequence"/>
</dbReference>
<proteinExistence type="predicted"/>